<dbReference type="SUPFAM" id="SSF53098">
    <property type="entry name" value="Ribonuclease H-like"/>
    <property type="match status" value="1"/>
</dbReference>
<dbReference type="InterPro" id="IPR012337">
    <property type="entry name" value="RNaseH-like_sf"/>
</dbReference>
<gene>
    <name evidence="3" type="ORF">ABMA28_005245</name>
</gene>
<reference evidence="3 4" key="1">
    <citation type="submission" date="2024-06" db="EMBL/GenBank/DDBJ databases">
        <title>A chromosome-level genome assembly of beet webworm, Loxostege sticticalis.</title>
        <authorList>
            <person name="Zhang Y."/>
        </authorList>
    </citation>
    <scope>NUCLEOTIDE SEQUENCE [LARGE SCALE GENOMIC DNA]</scope>
    <source>
        <strain evidence="3">AQ028</strain>
        <tissue evidence="3">Male pupae</tissue>
    </source>
</reference>
<evidence type="ECO:0000256" key="1">
    <source>
        <dbReference type="SAM" id="MobiDB-lite"/>
    </source>
</evidence>
<feature type="region of interest" description="Disordered" evidence="1">
    <location>
        <begin position="1"/>
        <end position="38"/>
    </location>
</feature>
<accession>A0ABD0SPS5</accession>
<dbReference type="EMBL" id="JBEDNZ010000017">
    <property type="protein sequence ID" value="KAL0821838.1"/>
    <property type="molecule type" value="Genomic_DNA"/>
</dbReference>
<evidence type="ECO:0000259" key="2">
    <source>
        <dbReference type="Pfam" id="PF05699"/>
    </source>
</evidence>
<dbReference type="Proteomes" id="UP001549921">
    <property type="component" value="Unassembled WGS sequence"/>
</dbReference>
<evidence type="ECO:0000313" key="4">
    <source>
        <dbReference type="Proteomes" id="UP001549921"/>
    </source>
</evidence>
<comment type="caution">
    <text evidence="3">The sequence shown here is derived from an EMBL/GenBank/DDBJ whole genome shotgun (WGS) entry which is preliminary data.</text>
</comment>
<dbReference type="Pfam" id="PF05699">
    <property type="entry name" value="Dimer_Tnp_hAT"/>
    <property type="match status" value="1"/>
</dbReference>
<evidence type="ECO:0000313" key="3">
    <source>
        <dbReference type="EMBL" id="KAL0821838.1"/>
    </source>
</evidence>
<dbReference type="PANTHER" id="PTHR37162">
    <property type="entry name" value="HAT FAMILY DIMERISATION DOMAINCONTAINING PROTEIN-RELATED"/>
    <property type="match status" value="1"/>
</dbReference>
<organism evidence="3 4">
    <name type="scientific">Loxostege sticticalis</name>
    <name type="common">Beet webworm moth</name>
    <dbReference type="NCBI Taxonomy" id="481309"/>
    <lineage>
        <taxon>Eukaryota</taxon>
        <taxon>Metazoa</taxon>
        <taxon>Ecdysozoa</taxon>
        <taxon>Arthropoda</taxon>
        <taxon>Hexapoda</taxon>
        <taxon>Insecta</taxon>
        <taxon>Pterygota</taxon>
        <taxon>Neoptera</taxon>
        <taxon>Endopterygota</taxon>
        <taxon>Lepidoptera</taxon>
        <taxon>Glossata</taxon>
        <taxon>Ditrysia</taxon>
        <taxon>Pyraloidea</taxon>
        <taxon>Crambidae</taxon>
        <taxon>Pyraustinae</taxon>
        <taxon>Loxostege</taxon>
    </lineage>
</organism>
<dbReference type="PANTHER" id="PTHR37162:SF1">
    <property type="entry name" value="BED-TYPE DOMAIN-CONTAINING PROTEIN"/>
    <property type="match status" value="1"/>
</dbReference>
<protein>
    <recommendedName>
        <fullName evidence="2">HAT C-terminal dimerisation domain-containing protein</fullName>
    </recommendedName>
</protein>
<proteinExistence type="predicted"/>
<feature type="domain" description="HAT C-terminal dimerisation" evidence="2">
    <location>
        <begin position="604"/>
        <end position="676"/>
    </location>
</feature>
<dbReference type="InterPro" id="IPR008906">
    <property type="entry name" value="HATC_C_dom"/>
</dbReference>
<sequence length="704" mass="80207">MFLLKAERKRKPEDKTQNSETVAASPQPDIDNSDINLPGSWNSETGIKKVKRLSKFNDQWLKEADFKSWLRKSSNLKDGNELALCTVCSTSIIAHKSDLIRHMKSDRHQKKTLEIKDVPKISSYILPTDLEKNVRRAELKLAGALAENNIPISFIDTLGPLCANIFPDSTIARNVNLHRTKATAILKNILGKSFMESTNQMMRNNGCFYSIIMDETTDQSTMKQCCFTAIVYDQEINKVQTVFLDMVEVASGTASGLHSCLTEMLTKKNIPMDNMVGFSSDTTNVMVGEHCSVFALLKKDLPHIALIKCSCHMIHLSASKACLKLPRYVEDLLRCIGAHFSRSSHRQIKFKEFQEFFNVDIHKILAPAQTRWLSLKACVDRVLEQYVPLKAYLTESVFSDPSKTTEEMLNTMNNHLTLVYLEFMSYVLSLVTDFNTVFQSETPLLHKLKPDVEKLLKTLSANYMNVNYVRSCQDILSAEFTNTAHFVGLDDIYIGMKASESVDNLKKDPNVPRYAITDFYKSCQAFYIQLTTDITQRFDFSDTLFSFISLVNPSEAQQLKVKSLKPLLQRFPILENVVTSQKLDDEWRAHAMLDYSALGLKDDEDPETYWAKVFRLKNSAGHEMFLNLKYAISLLLVLPFSNASVERKFSVLKNLKTENRNRLQNDSVVALMASREGIKKKGGSLKFEPSNDMLIRQIWRNEEL</sequence>
<dbReference type="AlphaFoldDB" id="A0ABD0SPS5"/>
<name>A0ABD0SPS5_LOXSC</name>